<protein>
    <submittedName>
        <fullName evidence="1">Uncharacterized protein</fullName>
    </submittedName>
</protein>
<dbReference type="Proteomes" id="UP001165960">
    <property type="component" value="Unassembled WGS sequence"/>
</dbReference>
<evidence type="ECO:0000313" key="1">
    <source>
        <dbReference type="EMBL" id="KAJ9082225.1"/>
    </source>
</evidence>
<proteinExistence type="predicted"/>
<evidence type="ECO:0000313" key="2">
    <source>
        <dbReference type="Proteomes" id="UP001165960"/>
    </source>
</evidence>
<dbReference type="EMBL" id="QTSX02001438">
    <property type="protein sequence ID" value="KAJ9082225.1"/>
    <property type="molecule type" value="Genomic_DNA"/>
</dbReference>
<keyword evidence="2" id="KW-1185">Reference proteome</keyword>
<sequence length="247" mass="27057">MQAKYKLQPSHTPQLGNKNSFQPVPSFNPGHTMGTGEQEPHKAPNSINFDKTVPHLDFYSGLVTHIRHQFDMSQCKKLHDEFLKGKEDLNPDPEFLRAASPKYQGAAYPHCPGVKPLQAEAKNDGPNDEASQPKIIIAPNKGIIKVPNRGNKIPTISLMSLKITPAANQESPPGEGTGLQLNPMTATLEQDNQVSNLRFLTNERTPVLGAILLPLNPSTQIPRAHFSQCPDEPPMKNIKFGGGVLLL</sequence>
<gene>
    <name evidence="1" type="ORF">DSO57_1006334</name>
</gene>
<reference evidence="1" key="1">
    <citation type="submission" date="2022-04" db="EMBL/GenBank/DDBJ databases">
        <title>Genome of the entomopathogenic fungus Entomophthora muscae.</title>
        <authorList>
            <person name="Elya C."/>
            <person name="Lovett B.R."/>
            <person name="Lee E."/>
            <person name="Macias A.M."/>
            <person name="Hajek A.E."/>
            <person name="De Bivort B.L."/>
            <person name="Kasson M.T."/>
            <person name="De Fine Licht H.H."/>
            <person name="Stajich J.E."/>
        </authorList>
    </citation>
    <scope>NUCLEOTIDE SEQUENCE</scope>
    <source>
        <strain evidence="1">Berkeley</strain>
    </source>
</reference>
<name>A0ACC2U5E7_9FUNG</name>
<organism evidence="1 2">
    <name type="scientific">Entomophthora muscae</name>
    <dbReference type="NCBI Taxonomy" id="34485"/>
    <lineage>
        <taxon>Eukaryota</taxon>
        <taxon>Fungi</taxon>
        <taxon>Fungi incertae sedis</taxon>
        <taxon>Zoopagomycota</taxon>
        <taxon>Entomophthoromycotina</taxon>
        <taxon>Entomophthoromycetes</taxon>
        <taxon>Entomophthorales</taxon>
        <taxon>Entomophthoraceae</taxon>
        <taxon>Entomophthora</taxon>
    </lineage>
</organism>
<comment type="caution">
    <text evidence="1">The sequence shown here is derived from an EMBL/GenBank/DDBJ whole genome shotgun (WGS) entry which is preliminary data.</text>
</comment>
<accession>A0ACC2U5E7</accession>